<keyword evidence="2" id="KW-1185">Reference proteome</keyword>
<organism evidence="1 2">
    <name type="scientific">Dendrobium catenatum</name>
    <dbReference type="NCBI Taxonomy" id="906689"/>
    <lineage>
        <taxon>Eukaryota</taxon>
        <taxon>Viridiplantae</taxon>
        <taxon>Streptophyta</taxon>
        <taxon>Embryophyta</taxon>
        <taxon>Tracheophyta</taxon>
        <taxon>Spermatophyta</taxon>
        <taxon>Magnoliopsida</taxon>
        <taxon>Liliopsida</taxon>
        <taxon>Asparagales</taxon>
        <taxon>Orchidaceae</taxon>
        <taxon>Epidendroideae</taxon>
        <taxon>Malaxideae</taxon>
        <taxon>Dendrobiinae</taxon>
        <taxon>Dendrobium</taxon>
    </lineage>
</organism>
<reference evidence="1 2" key="1">
    <citation type="journal article" date="2016" name="Sci. Rep.">
        <title>The Dendrobium catenatum Lindl. genome sequence provides insights into polysaccharide synthase, floral development and adaptive evolution.</title>
        <authorList>
            <person name="Zhang G.Q."/>
            <person name="Xu Q."/>
            <person name="Bian C."/>
            <person name="Tsai W.C."/>
            <person name="Yeh C.M."/>
            <person name="Liu K.W."/>
            <person name="Yoshida K."/>
            <person name="Zhang L.S."/>
            <person name="Chang S.B."/>
            <person name="Chen F."/>
            <person name="Shi Y."/>
            <person name="Su Y.Y."/>
            <person name="Zhang Y.Q."/>
            <person name="Chen L.J."/>
            <person name="Yin Y."/>
            <person name="Lin M."/>
            <person name="Huang H."/>
            <person name="Deng H."/>
            <person name="Wang Z.W."/>
            <person name="Zhu S.L."/>
            <person name="Zhao X."/>
            <person name="Deng C."/>
            <person name="Niu S.C."/>
            <person name="Huang J."/>
            <person name="Wang M."/>
            <person name="Liu G.H."/>
            <person name="Yang H.J."/>
            <person name="Xiao X.J."/>
            <person name="Hsiao Y.Y."/>
            <person name="Wu W.L."/>
            <person name="Chen Y.Y."/>
            <person name="Mitsuda N."/>
            <person name="Ohme-Takagi M."/>
            <person name="Luo Y.B."/>
            <person name="Van de Peer Y."/>
            <person name="Liu Z.J."/>
        </authorList>
    </citation>
    <scope>NUCLEOTIDE SEQUENCE [LARGE SCALE GENOMIC DNA]</scope>
    <source>
        <tissue evidence="1">The whole plant</tissue>
    </source>
</reference>
<accession>A0A2I0WCZ9</accession>
<name>A0A2I0WCZ9_9ASPA</name>
<evidence type="ECO:0000313" key="1">
    <source>
        <dbReference type="EMBL" id="PKU73523.1"/>
    </source>
</evidence>
<evidence type="ECO:0000313" key="2">
    <source>
        <dbReference type="Proteomes" id="UP000233837"/>
    </source>
</evidence>
<gene>
    <name evidence="1" type="ORF">MA16_Dca008087</name>
</gene>
<dbReference type="EMBL" id="KZ502741">
    <property type="protein sequence ID" value="PKU73523.1"/>
    <property type="molecule type" value="Genomic_DNA"/>
</dbReference>
<dbReference type="Proteomes" id="UP000233837">
    <property type="component" value="Unassembled WGS sequence"/>
</dbReference>
<proteinExistence type="predicted"/>
<dbReference type="AlphaFoldDB" id="A0A2I0WCZ9"/>
<sequence>MEEGAAFTADHRIPPSGLSLKFVHPDGSLRIHKSGILQIREPNFEVLKKSSVVIGKGKGIISQSPVKIFKSPSFQKKNAVDNEASSLLGLKLFVNKFNNPTGMEGTFKADFKLVDDAIEDYRELSGDNVIQRNQNAHLPTEGRNMFKVLSCLSSVEQGIDGVIVKDEDLEEGEINCTNSDLTVSKTERMDELVKSKGKLLKELSSLGKDNILLQKKDG</sequence>
<reference evidence="1 2" key="2">
    <citation type="journal article" date="2017" name="Nature">
        <title>The Apostasia genome and the evolution of orchids.</title>
        <authorList>
            <person name="Zhang G.Q."/>
            <person name="Liu K.W."/>
            <person name="Li Z."/>
            <person name="Lohaus R."/>
            <person name="Hsiao Y.Y."/>
            <person name="Niu S.C."/>
            <person name="Wang J.Y."/>
            <person name="Lin Y.C."/>
            <person name="Xu Q."/>
            <person name="Chen L.J."/>
            <person name="Yoshida K."/>
            <person name="Fujiwara S."/>
            <person name="Wang Z.W."/>
            <person name="Zhang Y.Q."/>
            <person name="Mitsuda N."/>
            <person name="Wang M."/>
            <person name="Liu G.H."/>
            <person name="Pecoraro L."/>
            <person name="Huang H.X."/>
            <person name="Xiao X.J."/>
            <person name="Lin M."/>
            <person name="Wu X.Y."/>
            <person name="Wu W.L."/>
            <person name="Chen Y.Y."/>
            <person name="Chang S.B."/>
            <person name="Sakamoto S."/>
            <person name="Ohme-Takagi M."/>
            <person name="Yagi M."/>
            <person name="Zeng S.J."/>
            <person name="Shen C.Y."/>
            <person name="Yeh C.M."/>
            <person name="Luo Y.B."/>
            <person name="Tsai W.C."/>
            <person name="Van de Peer Y."/>
            <person name="Liu Z.J."/>
        </authorList>
    </citation>
    <scope>NUCLEOTIDE SEQUENCE [LARGE SCALE GENOMIC DNA]</scope>
    <source>
        <tissue evidence="1">The whole plant</tissue>
    </source>
</reference>
<protein>
    <submittedName>
        <fullName evidence="1">Uncharacterized protein</fullName>
    </submittedName>
</protein>